<reference evidence="6" key="2">
    <citation type="submission" date="2016-10" db="EMBL/GenBank/DDBJ databases">
        <authorList>
            <person name="de Groot N.N."/>
        </authorList>
    </citation>
    <scope>NUCLEOTIDE SEQUENCE [LARGE SCALE GENOMIC DNA]</scope>
    <source>
        <strain evidence="6">CCBAU85039</strain>
    </source>
</reference>
<dbReference type="Gene3D" id="3.30.470.20">
    <property type="entry name" value="ATP-grasp fold, B domain"/>
    <property type="match status" value="1"/>
</dbReference>
<dbReference type="Gene3D" id="3.30.1490.20">
    <property type="entry name" value="ATP-grasp fold, A domain"/>
    <property type="match status" value="1"/>
</dbReference>
<organism evidence="6 8">
    <name type="scientific">Rhizobium tibeticum</name>
    <dbReference type="NCBI Taxonomy" id="501024"/>
    <lineage>
        <taxon>Bacteria</taxon>
        <taxon>Pseudomonadati</taxon>
        <taxon>Pseudomonadota</taxon>
        <taxon>Alphaproteobacteria</taxon>
        <taxon>Hyphomicrobiales</taxon>
        <taxon>Rhizobiaceae</taxon>
        <taxon>Rhizobium/Agrobacterium group</taxon>
        <taxon>Rhizobium</taxon>
    </lineage>
</organism>
<evidence type="ECO:0000256" key="1">
    <source>
        <dbReference type="ARBA" id="ARBA00022598"/>
    </source>
</evidence>
<dbReference type="EMBL" id="FOCV01000071">
    <property type="protein sequence ID" value="SEP28968.1"/>
    <property type="molecule type" value="Genomic_DNA"/>
</dbReference>
<keyword evidence="1 6" id="KW-0436">Ligase</keyword>
<dbReference type="InterPro" id="IPR052032">
    <property type="entry name" value="ATP-dep_AA_Ligase"/>
</dbReference>
<gene>
    <name evidence="6" type="primary">bacD</name>
    <name evidence="6" type="ORF">RTCCBAU85039_6622</name>
    <name evidence="7" type="ORF">SAMN05216228_10712</name>
</gene>
<protein>
    <submittedName>
        <fullName evidence="7">ATP-grasp domain-containing protein</fullName>
    </submittedName>
    <submittedName>
        <fullName evidence="6">Alanine-anticapsin ligase BacD</fullName>
    </submittedName>
</protein>
<evidence type="ECO:0000256" key="2">
    <source>
        <dbReference type="ARBA" id="ARBA00022741"/>
    </source>
</evidence>
<evidence type="ECO:0000256" key="3">
    <source>
        <dbReference type="ARBA" id="ARBA00022840"/>
    </source>
</evidence>
<keyword evidence="9" id="KW-1185">Reference proteome</keyword>
<dbReference type="PANTHER" id="PTHR43585:SF2">
    <property type="entry name" value="ATP-GRASP ENZYME FSQD"/>
    <property type="match status" value="1"/>
</dbReference>
<dbReference type="PANTHER" id="PTHR43585">
    <property type="entry name" value="FUMIPYRROLE BIOSYNTHESIS PROTEIN C"/>
    <property type="match status" value="1"/>
</dbReference>
<dbReference type="GO" id="GO:0005524">
    <property type="term" value="F:ATP binding"/>
    <property type="evidence" value="ECO:0007669"/>
    <property type="project" value="UniProtKB-UniRule"/>
</dbReference>
<dbReference type="STRING" id="501024.RTCCBAU85039_6622"/>
<keyword evidence="2 4" id="KW-0547">Nucleotide-binding</keyword>
<keyword evidence="3 4" id="KW-0067">ATP-binding</keyword>
<dbReference type="PROSITE" id="PS50975">
    <property type="entry name" value="ATP_GRASP"/>
    <property type="match status" value="1"/>
</dbReference>
<evidence type="ECO:0000256" key="4">
    <source>
        <dbReference type="PROSITE-ProRule" id="PRU00409"/>
    </source>
</evidence>
<name>A0A1H8WPG5_9HYPH</name>
<sequence length="417" mass="45904">MGESTMSVSKHLVVFGAAEWLLASEKRSLARFTVVDRAYCYDNYATNRPERLLLMEYADPSLPDMIAAIHREDPFHGALLMSDDALIVGATIAAALGLECASAEATAQLKDKSLMRTALQSEKSDAVEFERVHSLDGIAAFADRVEYPIIVKPTNSVGSYLVKKIENLHDAKRYWDEHWQGKGQAILAEKFIEGTHFGILTFSFTGRLLIIGIVRIFHDPAIGHGSWVSIGQYVPGEVTQAQRSAIAATLSRALSTLGIEDGPCWTEIRINGESIKIVESQNRLPGGFIPQLIRHSTGIDVHNLLIEWGVRERGSVDEKVVRAAEALESMHSTGSGAAIRFYTPQPGRVMRVTFPEPRPDAILRSEIYIQTPGVAPVVTRDIDRIGYALAISDIGKDAYEAASNFVESTKFEYEAMV</sequence>
<dbReference type="SUPFAM" id="SSF56059">
    <property type="entry name" value="Glutathione synthetase ATP-binding domain-like"/>
    <property type="match status" value="1"/>
</dbReference>
<proteinExistence type="predicted"/>
<accession>A0A1H8WPG5</accession>
<dbReference type="GO" id="GO:0046872">
    <property type="term" value="F:metal ion binding"/>
    <property type="evidence" value="ECO:0007669"/>
    <property type="project" value="InterPro"/>
</dbReference>
<dbReference type="EMBL" id="FNXB01000084">
    <property type="protein sequence ID" value="SEI21397.1"/>
    <property type="molecule type" value="Genomic_DNA"/>
</dbReference>
<dbReference type="AlphaFoldDB" id="A0A1H8WPG5"/>
<dbReference type="Pfam" id="PF13535">
    <property type="entry name" value="ATP-grasp_4"/>
    <property type="match status" value="1"/>
</dbReference>
<reference evidence="8" key="1">
    <citation type="submission" date="2016-10" db="EMBL/GenBank/DDBJ databases">
        <authorList>
            <person name="Wibberg D."/>
        </authorList>
    </citation>
    <scope>NUCLEOTIDE SEQUENCE [LARGE SCALE GENOMIC DNA]</scope>
</reference>
<feature type="domain" description="ATP-grasp" evidence="5">
    <location>
        <begin position="116"/>
        <end position="310"/>
    </location>
</feature>
<dbReference type="GO" id="GO:0016874">
    <property type="term" value="F:ligase activity"/>
    <property type="evidence" value="ECO:0007669"/>
    <property type="project" value="UniProtKB-KW"/>
</dbReference>
<dbReference type="Proteomes" id="UP000183063">
    <property type="component" value="Unassembled WGS sequence"/>
</dbReference>
<dbReference type="InterPro" id="IPR011761">
    <property type="entry name" value="ATP-grasp"/>
</dbReference>
<dbReference type="InterPro" id="IPR013815">
    <property type="entry name" value="ATP_grasp_subdomain_1"/>
</dbReference>
<evidence type="ECO:0000313" key="7">
    <source>
        <dbReference type="EMBL" id="SEP28968.1"/>
    </source>
</evidence>
<dbReference type="OrthoDB" id="9765608at2"/>
<dbReference type="Gene3D" id="3.40.50.20">
    <property type="match status" value="1"/>
</dbReference>
<evidence type="ECO:0000313" key="8">
    <source>
        <dbReference type="Proteomes" id="UP000183063"/>
    </source>
</evidence>
<dbReference type="Proteomes" id="UP000198939">
    <property type="component" value="Unassembled WGS sequence"/>
</dbReference>
<evidence type="ECO:0000313" key="9">
    <source>
        <dbReference type="Proteomes" id="UP000198939"/>
    </source>
</evidence>
<reference evidence="7 9" key="3">
    <citation type="submission" date="2016-10" db="EMBL/GenBank/DDBJ databases">
        <authorList>
            <person name="Varghese N."/>
            <person name="Submissions S."/>
        </authorList>
    </citation>
    <scope>NUCLEOTIDE SEQUENCE [LARGE SCALE GENOMIC DNA]</scope>
    <source>
        <strain evidence="7 9">CGMCC 1.7071</strain>
    </source>
</reference>
<evidence type="ECO:0000313" key="6">
    <source>
        <dbReference type="EMBL" id="SEI21397.1"/>
    </source>
</evidence>
<evidence type="ECO:0000259" key="5">
    <source>
        <dbReference type="PROSITE" id="PS50975"/>
    </source>
</evidence>